<dbReference type="SUPFAM" id="SSF52980">
    <property type="entry name" value="Restriction endonuclease-like"/>
    <property type="match status" value="1"/>
</dbReference>
<dbReference type="PANTHER" id="PTHR38590">
    <property type="entry name" value="BLL0828 PROTEIN"/>
    <property type="match status" value="1"/>
</dbReference>
<dbReference type="Proteomes" id="UP000586722">
    <property type="component" value="Unassembled WGS sequence"/>
</dbReference>
<dbReference type="AlphaFoldDB" id="A0A7X5F201"/>
<gene>
    <name evidence="1" type="ORF">GWI72_08505</name>
</gene>
<dbReference type="InterPro" id="IPR007569">
    <property type="entry name" value="DUF559"/>
</dbReference>
<dbReference type="PANTHER" id="PTHR38590:SF1">
    <property type="entry name" value="BLL0828 PROTEIN"/>
    <property type="match status" value="1"/>
</dbReference>
<dbReference type="InterPro" id="IPR011335">
    <property type="entry name" value="Restrct_endonuc-II-like"/>
</dbReference>
<dbReference type="Pfam" id="PF04480">
    <property type="entry name" value="DUF559"/>
    <property type="match status" value="1"/>
</dbReference>
<accession>A0A7X5F201</accession>
<dbReference type="CDD" id="cd01038">
    <property type="entry name" value="Endonuclease_DUF559"/>
    <property type="match status" value="1"/>
</dbReference>
<reference evidence="2" key="1">
    <citation type="submission" date="2020-01" db="EMBL/GenBank/DDBJ databases">
        <authorList>
            <person name="Fang Y."/>
            <person name="Sun R."/>
            <person name="Nie L."/>
            <person name="He J."/>
            <person name="Hao L."/>
            <person name="Wang L."/>
            <person name="Su S."/>
            <person name="Lv E."/>
            <person name="Zhang Z."/>
            <person name="Xie R."/>
            <person name="Liu H."/>
        </authorList>
    </citation>
    <scope>NUCLEOTIDE SEQUENCE [LARGE SCALE GENOMIC DNA]</scope>
    <source>
        <strain evidence="2">XCT-53</strain>
    </source>
</reference>
<dbReference type="Gene3D" id="3.40.960.10">
    <property type="entry name" value="VSR Endonuclease"/>
    <property type="match status" value="1"/>
</dbReference>
<dbReference type="EMBL" id="JAABLQ010000001">
    <property type="protein sequence ID" value="NBN78305.1"/>
    <property type="molecule type" value="Genomic_DNA"/>
</dbReference>
<sequence>MPHHDVPSHLRGQARRFRRDLTTAERRFWYAVRAHRLDGIAVRRQMPIGGYIADFAVPEYRLIVEIDGEQHGLAAGLARDERRDRALECLGWVTLRFWNQDVLTNLDGVLQTILSHCRSETQP</sequence>
<comment type="caution">
    <text evidence="1">The sequence shown here is derived from an EMBL/GenBank/DDBJ whole genome shotgun (WGS) entry which is preliminary data.</text>
</comment>
<dbReference type="RefSeq" id="WP_161673775.1">
    <property type="nucleotide sequence ID" value="NZ_JAABLP010000001.1"/>
</dbReference>
<name>A0A7X5F201_9HYPH</name>
<evidence type="ECO:0000313" key="2">
    <source>
        <dbReference type="Proteomes" id="UP000586722"/>
    </source>
</evidence>
<dbReference type="InterPro" id="IPR047216">
    <property type="entry name" value="Endonuclease_DUF559_bact"/>
</dbReference>
<organism evidence="1 2">
    <name type="scientific">Pannonibacter tanglangensis</name>
    <dbReference type="NCBI Taxonomy" id="2750084"/>
    <lineage>
        <taxon>Bacteria</taxon>
        <taxon>Pseudomonadati</taxon>
        <taxon>Pseudomonadota</taxon>
        <taxon>Alphaproteobacteria</taxon>
        <taxon>Hyphomicrobiales</taxon>
        <taxon>Stappiaceae</taxon>
        <taxon>Pannonibacter</taxon>
    </lineage>
</organism>
<protein>
    <submittedName>
        <fullName evidence="1">DUF559 domain-containing protein</fullName>
    </submittedName>
</protein>
<evidence type="ECO:0000313" key="1">
    <source>
        <dbReference type="EMBL" id="NBN78305.1"/>
    </source>
</evidence>
<proteinExistence type="predicted"/>
<keyword evidence="2" id="KW-1185">Reference proteome</keyword>